<keyword evidence="1" id="KW-0732">Signal</keyword>
<dbReference type="InterPro" id="IPR051962">
    <property type="entry name" value="Cuticlin"/>
</dbReference>
<keyword evidence="3" id="KW-1133">Transmembrane helix</keyword>
<dbReference type="InterPro" id="IPR001507">
    <property type="entry name" value="ZP_dom"/>
</dbReference>
<accession>A0A811JWE6</accession>
<evidence type="ECO:0000313" key="6">
    <source>
        <dbReference type="Proteomes" id="UP000614601"/>
    </source>
</evidence>
<feature type="transmembrane region" description="Helical" evidence="3">
    <location>
        <begin position="272"/>
        <end position="296"/>
    </location>
</feature>
<gene>
    <name evidence="5" type="ORF">BOKJ2_LOCUS2227</name>
</gene>
<dbReference type="OrthoDB" id="6139674at2759"/>
<dbReference type="Pfam" id="PF25301">
    <property type="entry name" value="CUT_C"/>
    <property type="match status" value="1"/>
</dbReference>
<dbReference type="Proteomes" id="UP000783686">
    <property type="component" value="Unassembled WGS sequence"/>
</dbReference>
<dbReference type="Proteomes" id="UP000614601">
    <property type="component" value="Unassembled WGS sequence"/>
</dbReference>
<evidence type="ECO:0000256" key="3">
    <source>
        <dbReference type="SAM" id="Phobius"/>
    </source>
</evidence>
<proteinExistence type="predicted"/>
<keyword evidence="6" id="KW-1185">Reference proteome</keyword>
<dbReference type="EMBL" id="CAJFDH010000001">
    <property type="protein sequence ID" value="CAD5207543.1"/>
    <property type="molecule type" value="Genomic_DNA"/>
</dbReference>
<evidence type="ECO:0000259" key="4">
    <source>
        <dbReference type="PROSITE" id="PS51034"/>
    </source>
</evidence>
<keyword evidence="3" id="KW-0812">Transmembrane</keyword>
<feature type="region of interest" description="Disordered" evidence="2">
    <location>
        <begin position="203"/>
        <end position="258"/>
    </location>
</feature>
<feature type="domain" description="ZP" evidence="4">
    <location>
        <begin position="1"/>
        <end position="136"/>
    </location>
</feature>
<evidence type="ECO:0000313" key="5">
    <source>
        <dbReference type="EMBL" id="CAD5207543.1"/>
    </source>
</evidence>
<evidence type="ECO:0000256" key="1">
    <source>
        <dbReference type="ARBA" id="ARBA00022729"/>
    </source>
</evidence>
<dbReference type="PANTHER" id="PTHR22907:SF24">
    <property type="entry name" value="ZP DOMAIN-CONTAINING PROTEIN"/>
    <property type="match status" value="1"/>
</dbReference>
<dbReference type="EMBL" id="CAJFCW020000001">
    <property type="protein sequence ID" value="CAG9086057.1"/>
    <property type="molecule type" value="Genomic_DNA"/>
</dbReference>
<evidence type="ECO:0000256" key="2">
    <source>
        <dbReference type="SAM" id="MobiDB-lite"/>
    </source>
</evidence>
<sequence>MPKCTHNAYIRTIADLDAGKGLGEPVGQAEVGNNVVHRWHCDGDDIDGVFFRNCYVSDGEIHLADVVDQHGCSMDPLLIADIRRSSDQKTTYMEAATFKFAGTTELWYLCEAQTCNNGVCGDVVPMTSCYSTLPLEKEQALSVPSESLPQPAPTPDMDAEIDAIMKARNGSYQPAFIVSGRITVPGSKHGHAGLGAILKANKEQNEDGDSSQSTVGTNKDAVGNGNDSKSTDPKPTEKSTSNPAQNEKLENTDIDDEKMEHMTYGRPLSGTALVMLIIGLGVLLVLSASAAFILLYRKFERVLHCGNHKPEYPM</sequence>
<comment type="caution">
    <text evidence="5">The sequence shown here is derived from an EMBL/GenBank/DDBJ whole genome shotgun (WGS) entry which is preliminary data.</text>
</comment>
<protein>
    <recommendedName>
        <fullName evidence="4">ZP domain-containing protein</fullName>
    </recommendedName>
</protein>
<dbReference type="InterPro" id="IPR057475">
    <property type="entry name" value="CUT_C"/>
</dbReference>
<name>A0A811JWE6_9BILA</name>
<dbReference type="PANTHER" id="PTHR22907">
    <property type="entry name" value="GH04558P"/>
    <property type="match status" value="1"/>
</dbReference>
<reference evidence="5" key="1">
    <citation type="submission" date="2020-09" db="EMBL/GenBank/DDBJ databases">
        <authorList>
            <person name="Kikuchi T."/>
        </authorList>
    </citation>
    <scope>NUCLEOTIDE SEQUENCE</scope>
    <source>
        <strain evidence="5">SH1</strain>
    </source>
</reference>
<dbReference type="AlphaFoldDB" id="A0A811JWE6"/>
<organism evidence="5 6">
    <name type="scientific">Bursaphelenchus okinawaensis</name>
    <dbReference type="NCBI Taxonomy" id="465554"/>
    <lineage>
        <taxon>Eukaryota</taxon>
        <taxon>Metazoa</taxon>
        <taxon>Ecdysozoa</taxon>
        <taxon>Nematoda</taxon>
        <taxon>Chromadorea</taxon>
        <taxon>Rhabditida</taxon>
        <taxon>Tylenchina</taxon>
        <taxon>Tylenchomorpha</taxon>
        <taxon>Aphelenchoidea</taxon>
        <taxon>Aphelenchoididae</taxon>
        <taxon>Bursaphelenchus</taxon>
    </lineage>
</organism>
<keyword evidence="3" id="KW-0472">Membrane</keyword>
<dbReference type="PROSITE" id="PS51034">
    <property type="entry name" value="ZP_2"/>
    <property type="match status" value="1"/>
</dbReference>